<dbReference type="Gene3D" id="3.30.565.10">
    <property type="entry name" value="Histidine kinase-like ATPase, C-terminal domain"/>
    <property type="match status" value="1"/>
</dbReference>
<evidence type="ECO:0000259" key="8">
    <source>
        <dbReference type="PROSITE" id="PS51050"/>
    </source>
</evidence>
<evidence type="ECO:0000256" key="7">
    <source>
        <dbReference type="SAM" id="MobiDB-lite"/>
    </source>
</evidence>
<dbReference type="PANTHER" id="PTHR23336:SF17">
    <property type="entry name" value="MORC FAMILY CW-TYPE ZINC FINGER PROTEIN 3"/>
    <property type="match status" value="1"/>
</dbReference>
<dbReference type="InterPro" id="IPR011124">
    <property type="entry name" value="Znf_CW"/>
</dbReference>
<feature type="region of interest" description="Disordered" evidence="7">
    <location>
        <begin position="486"/>
        <end position="540"/>
    </location>
</feature>
<evidence type="ECO:0000313" key="10">
    <source>
        <dbReference type="Proteomes" id="UP001219934"/>
    </source>
</evidence>
<dbReference type="SUPFAM" id="SSF55874">
    <property type="entry name" value="ATPase domain of HSP90 chaperone/DNA topoisomerase II/histidine kinase"/>
    <property type="match status" value="1"/>
</dbReference>
<keyword evidence="2" id="KW-0479">Metal-binding</keyword>
<comment type="subcellular location">
    <subcellularLocation>
        <location evidence="1">Nucleus</location>
    </subcellularLocation>
</comment>
<evidence type="ECO:0000256" key="6">
    <source>
        <dbReference type="ARBA" id="ARBA00023242"/>
    </source>
</evidence>
<reference evidence="9" key="1">
    <citation type="submission" date="2022-11" db="EMBL/GenBank/DDBJ databases">
        <title>Chromosome-level genome of Pogonophryne albipinna.</title>
        <authorList>
            <person name="Jo E."/>
        </authorList>
    </citation>
    <scope>NUCLEOTIDE SEQUENCE</scope>
    <source>
        <strain evidence="9">SGF0006</strain>
        <tissue evidence="9">Muscle</tissue>
    </source>
</reference>
<evidence type="ECO:0000256" key="5">
    <source>
        <dbReference type="ARBA" id="ARBA00023054"/>
    </source>
</evidence>
<evidence type="ECO:0000256" key="4">
    <source>
        <dbReference type="ARBA" id="ARBA00022833"/>
    </source>
</evidence>
<accession>A0AAD6FGW6</accession>
<dbReference type="InterPro" id="IPR036890">
    <property type="entry name" value="HATPase_C_sf"/>
</dbReference>
<dbReference type="InterPro" id="IPR041006">
    <property type="entry name" value="Morc_S5"/>
</dbReference>
<evidence type="ECO:0000256" key="1">
    <source>
        <dbReference type="ARBA" id="ARBA00004123"/>
    </source>
</evidence>
<dbReference type="EMBL" id="JAPTMU010000012">
    <property type="protein sequence ID" value="KAJ4934840.1"/>
    <property type="molecule type" value="Genomic_DNA"/>
</dbReference>
<dbReference type="AlphaFoldDB" id="A0AAD6FGW6"/>
<dbReference type="Proteomes" id="UP001219934">
    <property type="component" value="Unassembled WGS sequence"/>
</dbReference>
<keyword evidence="6" id="KW-0539">Nucleus</keyword>
<feature type="compositionally biased region" description="Low complexity" evidence="7">
    <location>
        <begin position="503"/>
        <end position="513"/>
    </location>
</feature>
<evidence type="ECO:0000256" key="3">
    <source>
        <dbReference type="ARBA" id="ARBA00022771"/>
    </source>
</evidence>
<dbReference type="GO" id="GO:0008270">
    <property type="term" value="F:zinc ion binding"/>
    <property type="evidence" value="ECO:0007669"/>
    <property type="project" value="UniProtKB-KW"/>
</dbReference>
<proteinExistence type="predicted"/>
<evidence type="ECO:0000313" key="9">
    <source>
        <dbReference type="EMBL" id="KAJ4934840.1"/>
    </source>
</evidence>
<protein>
    <recommendedName>
        <fullName evidence="8">CW-type domain-containing protein</fullName>
    </recommendedName>
</protein>
<keyword evidence="5" id="KW-0175">Coiled coil</keyword>
<dbReference type="PANTHER" id="PTHR23336">
    <property type="entry name" value="ZINC FINGER CW-TYPE COILED-COIL DOMAIN PROTEIN 3"/>
    <property type="match status" value="1"/>
</dbReference>
<sequence>MAAQGDRGVPLSTLSPKYLHANSTSHTWPFSAIAELIDNAYDPDVNAKQFWIDKIVVKDEDCLSFMDNGYGLDKDKIHQMLSFGYSDKTPINGVTPIGMYGNGFKSGSMRLGKDAIVFSKSKSVSCVGMLSQTYLEEIEEHKASLQDILRYSPFNKEDDILAEIEAISSHGSETGTRIITWNLRSTSSRPSEFDFERDRYDFRIPSELDETMKDAVPSQATKSNTPESVSSLRAYCSILYLKPRMQIIIRGKMVKSQLIAKTLASVRKDHYKPTFLTKRIPITFGYNTKSKDQYGIMMYHKNRLIKAYERVGCQLKANKEGVGVIGIIECFFLEPTHNKQSLDETDKYRKTMNNLGTKLKEYWNEIANKKKQENPNSTIPMEDTTLVHFAGTIIVYSNWVQCDECLRWRKLPDGIDDLKLPDKWYCHLNPDPRFRSCQAVEEPEDSDDDLQLSYCKTYKLKEKEEQKAEEARKHQEALDLANVTKQKQAQIHPQAVAPPSTPTTPKTCSPSSSDLPINPPPEQGEKNPACFSTNGPQKTETEWLRSGQIRPINISECEPTELPISSQ</sequence>
<gene>
    <name evidence="9" type="ORF">JOQ06_007621</name>
</gene>
<evidence type="ECO:0000256" key="2">
    <source>
        <dbReference type="ARBA" id="ARBA00022723"/>
    </source>
</evidence>
<dbReference type="InterPro" id="IPR045261">
    <property type="entry name" value="MORC_ATPase"/>
</dbReference>
<comment type="caution">
    <text evidence="9">The sequence shown here is derived from an EMBL/GenBank/DDBJ whole genome shotgun (WGS) entry which is preliminary data.</text>
</comment>
<keyword evidence="4" id="KW-0862">Zinc</keyword>
<dbReference type="GO" id="GO:0016887">
    <property type="term" value="F:ATP hydrolysis activity"/>
    <property type="evidence" value="ECO:0007669"/>
    <property type="project" value="InterPro"/>
</dbReference>
<organism evidence="9 10">
    <name type="scientific">Pogonophryne albipinna</name>
    <dbReference type="NCBI Taxonomy" id="1090488"/>
    <lineage>
        <taxon>Eukaryota</taxon>
        <taxon>Metazoa</taxon>
        <taxon>Chordata</taxon>
        <taxon>Craniata</taxon>
        <taxon>Vertebrata</taxon>
        <taxon>Euteleostomi</taxon>
        <taxon>Actinopterygii</taxon>
        <taxon>Neopterygii</taxon>
        <taxon>Teleostei</taxon>
        <taxon>Neoteleostei</taxon>
        <taxon>Acanthomorphata</taxon>
        <taxon>Eupercaria</taxon>
        <taxon>Perciformes</taxon>
        <taxon>Notothenioidei</taxon>
        <taxon>Pogonophryne</taxon>
    </lineage>
</organism>
<dbReference type="Pfam" id="PF07496">
    <property type="entry name" value="zf-CW"/>
    <property type="match status" value="1"/>
</dbReference>
<keyword evidence="10" id="KW-1185">Reference proteome</keyword>
<feature type="domain" description="CW-type" evidence="8">
    <location>
        <begin position="393"/>
        <end position="445"/>
    </location>
</feature>
<name>A0AAD6FGW6_9TELE</name>
<dbReference type="Pfam" id="PF13589">
    <property type="entry name" value="HATPase_c_3"/>
    <property type="match status" value="1"/>
</dbReference>
<dbReference type="Pfam" id="PF17942">
    <property type="entry name" value="Morc6_S5"/>
    <property type="match status" value="1"/>
</dbReference>
<dbReference type="Gene3D" id="3.30.40.100">
    <property type="match status" value="1"/>
</dbReference>
<keyword evidence="3" id="KW-0863">Zinc-finger</keyword>
<dbReference type="PROSITE" id="PS51050">
    <property type="entry name" value="ZF_CW"/>
    <property type="match status" value="1"/>
</dbReference>
<dbReference type="GO" id="GO:0016605">
    <property type="term" value="C:PML body"/>
    <property type="evidence" value="ECO:0007669"/>
    <property type="project" value="TreeGrafter"/>
</dbReference>